<evidence type="ECO:0000313" key="3">
    <source>
        <dbReference type="Proteomes" id="UP001219525"/>
    </source>
</evidence>
<sequence>MSRLSGHFFVGNTPPPQSRSFYKSGAYGAGPFCRFTLREFMEIKSSIVSRRQNQDRTAIHDDTIHFACHGIEDPGNPLDSGLMLSDGRLKVTQIMRRTYDDRSRKPISLALLSACETAKGDGSTPDEAMHLAATLLFSRFRGVVGTIWTMNDEDGPKITNSFYEYLFKDVF</sequence>
<dbReference type="InterPro" id="IPR024983">
    <property type="entry name" value="CHAT_dom"/>
</dbReference>
<feature type="domain" description="CHAT" evidence="1">
    <location>
        <begin position="62"/>
        <end position="166"/>
    </location>
</feature>
<organism evidence="2 3">
    <name type="scientific">Mycena pura</name>
    <dbReference type="NCBI Taxonomy" id="153505"/>
    <lineage>
        <taxon>Eukaryota</taxon>
        <taxon>Fungi</taxon>
        <taxon>Dikarya</taxon>
        <taxon>Basidiomycota</taxon>
        <taxon>Agaricomycotina</taxon>
        <taxon>Agaricomycetes</taxon>
        <taxon>Agaricomycetidae</taxon>
        <taxon>Agaricales</taxon>
        <taxon>Marasmiineae</taxon>
        <taxon>Mycenaceae</taxon>
        <taxon>Mycena</taxon>
    </lineage>
</organism>
<dbReference type="AlphaFoldDB" id="A0AAD6UK58"/>
<evidence type="ECO:0000259" key="1">
    <source>
        <dbReference type="Pfam" id="PF12770"/>
    </source>
</evidence>
<protein>
    <submittedName>
        <fullName evidence="2">CHAT domain-containing protein</fullName>
    </submittedName>
</protein>
<keyword evidence="3" id="KW-1185">Reference proteome</keyword>
<dbReference type="Pfam" id="PF12770">
    <property type="entry name" value="CHAT"/>
    <property type="match status" value="1"/>
</dbReference>
<dbReference type="EMBL" id="JARJCW010000211">
    <property type="protein sequence ID" value="KAJ7186228.1"/>
    <property type="molecule type" value="Genomic_DNA"/>
</dbReference>
<evidence type="ECO:0000313" key="2">
    <source>
        <dbReference type="EMBL" id="KAJ7186228.1"/>
    </source>
</evidence>
<accession>A0AAD6UK58</accession>
<proteinExistence type="predicted"/>
<dbReference type="Proteomes" id="UP001219525">
    <property type="component" value="Unassembled WGS sequence"/>
</dbReference>
<name>A0AAD6UK58_9AGAR</name>
<reference evidence="2" key="1">
    <citation type="submission" date="2023-03" db="EMBL/GenBank/DDBJ databases">
        <title>Massive genome expansion in bonnet fungi (Mycena s.s.) driven by repeated elements and novel gene families across ecological guilds.</title>
        <authorList>
            <consortium name="Lawrence Berkeley National Laboratory"/>
            <person name="Harder C.B."/>
            <person name="Miyauchi S."/>
            <person name="Viragh M."/>
            <person name="Kuo A."/>
            <person name="Thoen E."/>
            <person name="Andreopoulos B."/>
            <person name="Lu D."/>
            <person name="Skrede I."/>
            <person name="Drula E."/>
            <person name="Henrissat B."/>
            <person name="Morin E."/>
            <person name="Kohler A."/>
            <person name="Barry K."/>
            <person name="LaButti K."/>
            <person name="Morin E."/>
            <person name="Salamov A."/>
            <person name="Lipzen A."/>
            <person name="Mereny Z."/>
            <person name="Hegedus B."/>
            <person name="Baldrian P."/>
            <person name="Stursova M."/>
            <person name="Weitz H."/>
            <person name="Taylor A."/>
            <person name="Grigoriev I.V."/>
            <person name="Nagy L.G."/>
            <person name="Martin F."/>
            <person name="Kauserud H."/>
        </authorList>
    </citation>
    <scope>NUCLEOTIDE SEQUENCE</scope>
    <source>
        <strain evidence="2">9144</strain>
    </source>
</reference>
<gene>
    <name evidence="2" type="ORF">GGX14DRAFT_409268</name>
</gene>
<comment type="caution">
    <text evidence="2">The sequence shown here is derived from an EMBL/GenBank/DDBJ whole genome shotgun (WGS) entry which is preliminary data.</text>
</comment>